<dbReference type="Proteomes" id="UP001165041">
    <property type="component" value="Unassembled WGS sequence"/>
</dbReference>
<dbReference type="AlphaFoldDB" id="A0A9W6Q7D3"/>
<dbReference type="EMBL" id="BSSA01000011">
    <property type="protein sequence ID" value="GLW71260.1"/>
    <property type="molecule type" value="Genomic_DNA"/>
</dbReference>
<comment type="caution">
    <text evidence="1">The sequence shown here is derived from an EMBL/GenBank/DDBJ whole genome shotgun (WGS) entry which is preliminary data.</text>
</comment>
<proteinExistence type="predicted"/>
<dbReference type="RefSeq" id="WP_285737054.1">
    <property type="nucleotide sequence ID" value="NZ_BSSA01000011.1"/>
</dbReference>
<evidence type="ECO:0000313" key="1">
    <source>
        <dbReference type="EMBL" id="GLW71260.1"/>
    </source>
</evidence>
<evidence type="ECO:0008006" key="3">
    <source>
        <dbReference type="Google" id="ProtNLM"/>
    </source>
</evidence>
<protein>
    <recommendedName>
        <fullName evidence="3">Adhesin domain-containing protein</fullName>
    </recommendedName>
</protein>
<organism evidence="1 2">
    <name type="scientific">Kitasatospora phosalacinea</name>
    <dbReference type="NCBI Taxonomy" id="2065"/>
    <lineage>
        <taxon>Bacteria</taxon>
        <taxon>Bacillati</taxon>
        <taxon>Actinomycetota</taxon>
        <taxon>Actinomycetes</taxon>
        <taxon>Kitasatosporales</taxon>
        <taxon>Streptomycetaceae</taxon>
        <taxon>Kitasatospora</taxon>
    </lineage>
</organism>
<evidence type="ECO:0000313" key="2">
    <source>
        <dbReference type="Proteomes" id="UP001165041"/>
    </source>
</evidence>
<dbReference type="PROSITE" id="PS51257">
    <property type="entry name" value="PROKAR_LIPOPROTEIN"/>
    <property type="match status" value="1"/>
</dbReference>
<reference evidence="1" key="1">
    <citation type="submission" date="2023-02" db="EMBL/GenBank/DDBJ databases">
        <title>Kitasatospora phosalacinea NBRC 14627.</title>
        <authorList>
            <person name="Ichikawa N."/>
            <person name="Sato H."/>
            <person name="Tonouchi N."/>
        </authorList>
    </citation>
    <scope>NUCLEOTIDE SEQUENCE</scope>
    <source>
        <strain evidence="1">NBRC 14627</strain>
    </source>
</reference>
<accession>A0A9W6Q7D3</accession>
<sequence>MKRWVGAVAVVGLLAGGAVGCGPWDDRKRTVSYEVPGQVTELQVDGEVGGIEVRAGDGPVQVVEKRTWRDEEPRAAHVLAGGVLKLSYSCSQCGIGYQVRVPAGTVLRLKETTGGIRLHGLSGDVTAETVTGGVEATGLRSANVVLKAETGGVTARFEAAPARAELRTGTGGVELTVPAGQAYAVDAHAATGGTEVNVPSQAGAAHALVARADTGGVKVSAD</sequence>
<gene>
    <name evidence="1" type="ORF">Kpho02_35590</name>
</gene>
<name>A0A9W6Q7D3_9ACTN</name>